<protein>
    <submittedName>
        <fullName evidence="3">Uncharacterized protein LOC116494652</fullName>
    </submittedName>
</protein>
<feature type="compositionally biased region" description="Pro residues" evidence="1">
    <location>
        <begin position="40"/>
        <end position="51"/>
    </location>
</feature>
<dbReference type="Proteomes" id="UP000504639">
    <property type="component" value="Chromosome 14"/>
</dbReference>
<dbReference type="KEGG" id="aful:116494652"/>
<dbReference type="AlphaFoldDB" id="A0A6J3DM13"/>
<proteinExistence type="predicted"/>
<gene>
    <name evidence="3" type="primary">LOC116494652</name>
</gene>
<organism evidence="2 3">
    <name type="scientific">Aythya fuligula</name>
    <name type="common">Tufted duck</name>
    <name type="synonym">Anas fuligula</name>
    <dbReference type="NCBI Taxonomy" id="219594"/>
    <lineage>
        <taxon>Eukaryota</taxon>
        <taxon>Metazoa</taxon>
        <taxon>Chordata</taxon>
        <taxon>Craniata</taxon>
        <taxon>Vertebrata</taxon>
        <taxon>Euteleostomi</taxon>
        <taxon>Archelosauria</taxon>
        <taxon>Archosauria</taxon>
        <taxon>Dinosauria</taxon>
        <taxon>Saurischia</taxon>
        <taxon>Theropoda</taxon>
        <taxon>Coelurosauria</taxon>
        <taxon>Aves</taxon>
        <taxon>Neognathae</taxon>
        <taxon>Galloanserae</taxon>
        <taxon>Anseriformes</taxon>
        <taxon>Anatidae</taxon>
        <taxon>Aythyinae</taxon>
        <taxon>Aythya</taxon>
    </lineage>
</organism>
<evidence type="ECO:0000313" key="2">
    <source>
        <dbReference type="Proteomes" id="UP000504639"/>
    </source>
</evidence>
<evidence type="ECO:0000256" key="1">
    <source>
        <dbReference type="SAM" id="MobiDB-lite"/>
    </source>
</evidence>
<accession>A0A6J3DM13</accession>
<dbReference type="RefSeq" id="XP_032052506.1">
    <property type="nucleotide sequence ID" value="XM_032196615.1"/>
</dbReference>
<sequence>MEPSRLRKLPLVQNVAACVLRRLGAVIHQPAAPAASPGLPISPAPPPPGPGPLAEASFLQQQVSQLVTTGEEAVAGRGTVAEDMKARGVMSTSPGGLCGLSALGLETFPQEMCPPHLSLGSGSLAEGKWNRKGMELLWPQRRRQVGHSCPSCTTAEPRILTAEPDGSPSPVCLSSWVRKNQRSPHGLPLGVGQTCKGIQRWNLAGGAGFLHLSLMNPSLTSPPSASSSSLLLLWSYPSSPPAALVGRATCMGTCRGAARASLLPLSQPFPPCPGFSPPTPASLTHSPASLRPEHFVCKVLSDATLRGAVNQSTGASPSLRR</sequence>
<reference evidence="3" key="1">
    <citation type="submission" date="2025-08" db="UniProtKB">
        <authorList>
            <consortium name="RefSeq"/>
        </authorList>
    </citation>
    <scope>IDENTIFICATION</scope>
    <source>
        <tissue evidence="3">Lung</tissue>
    </source>
</reference>
<dbReference type="InParanoid" id="A0A6J3DM13"/>
<keyword evidence="2" id="KW-1185">Reference proteome</keyword>
<dbReference type="GeneID" id="116494652"/>
<feature type="region of interest" description="Disordered" evidence="1">
    <location>
        <begin position="32"/>
        <end position="53"/>
    </location>
</feature>
<evidence type="ECO:0000313" key="3">
    <source>
        <dbReference type="RefSeq" id="XP_032052506.1"/>
    </source>
</evidence>
<name>A0A6J3DM13_AYTFU</name>